<dbReference type="PANTHER" id="PTHR30451:SF4">
    <property type="entry name" value="OUTER MEMBRANE USHER PROTEIN YQIG-RELATED"/>
    <property type="match status" value="1"/>
</dbReference>
<reference evidence="10" key="1">
    <citation type="journal article" date="2018" name="Genome Biol.">
        <title>SKESA: strategic k-mer extension for scrupulous assemblies.</title>
        <authorList>
            <person name="Souvorov A."/>
            <person name="Agarwala R."/>
            <person name="Lipman D.J."/>
        </authorList>
    </citation>
    <scope>NUCLEOTIDE SEQUENCE</scope>
    <source>
        <strain evidence="10">R404</strain>
    </source>
</reference>
<evidence type="ECO:0000313" key="11">
    <source>
        <dbReference type="Proteomes" id="UP000856143"/>
    </source>
</evidence>
<dbReference type="InterPro" id="IPR018030">
    <property type="entry name" value="Fimbrial_membr_usher_CS"/>
</dbReference>
<keyword evidence="7 8" id="KW-0998">Cell outer membrane</keyword>
<keyword evidence="4 8" id="KW-0812">Transmembrane</keyword>
<dbReference type="FunFam" id="2.60.40.3110:FF:000001">
    <property type="entry name" value="Putative fimbrial outer membrane usher"/>
    <property type="match status" value="1"/>
</dbReference>
<sequence>LTLGQTYLSSAIFDSFRFAGITLASDERMLPPSLQGYAPQINGIARSSAEVTVSQNGRILYQTRVSPGPFVLPDLSQNISGNLDVTVRESDGSTRTWQVNTASVPFMARRGQVRYKVAAGRPLNGGPHNNRAVSPDFLLGEATWGAFNSTSLYGGVIASTGDYQSLALGVGQNMGILGAVSTDITRSDATLPGGQKQSGYSYRINYAKTFDKTGSTLAFVGYRFSDRHFLSMQDYLLRMAAGSAGIWREKQSYTLTYNQYFSGPAMSAALSLSRLSYWNAEENNNVMLSLNKTFSFGPVRGVSTSLSLARNQYAGGGTQNQIYASVSIPWGDSRQVSYSVQRDNRGSMQQNISYSDYHNPDTTWNISAGTRHDRNSDSSSNFSGSLQSRLPWGQVSANATLQPGQYRSLGLSWYGSATATRYGAALGQSVAGNEPRMMIDTGGVSGVPVASGSGLTNRFGIAVVSGGSSYQRNDIAVDVTRLPDDVEVGDSVVSQVLTEGAIGYRRISASRGGQVMGNLRL</sequence>
<comment type="similarity">
    <text evidence="2 8">Belongs to the fimbrial export usher family.</text>
</comment>
<feature type="region of interest" description="Disordered" evidence="9">
    <location>
        <begin position="365"/>
        <end position="385"/>
    </location>
</feature>
<keyword evidence="3 8" id="KW-0813">Transport</keyword>
<dbReference type="GO" id="GO:0009279">
    <property type="term" value="C:cell outer membrane"/>
    <property type="evidence" value="ECO:0007669"/>
    <property type="project" value="UniProtKB-SubCell"/>
</dbReference>
<dbReference type="GO" id="GO:0015473">
    <property type="term" value="F:fimbrial usher porin activity"/>
    <property type="evidence" value="ECO:0007669"/>
    <property type="project" value="InterPro"/>
</dbReference>
<evidence type="ECO:0000256" key="4">
    <source>
        <dbReference type="ARBA" id="ARBA00022692"/>
    </source>
</evidence>
<name>A0AAN5LF44_KLEOX</name>
<dbReference type="PROSITE" id="PS01151">
    <property type="entry name" value="FIMBRIAL_USHER"/>
    <property type="match status" value="1"/>
</dbReference>
<keyword evidence="5" id="KW-0732">Signal</keyword>
<dbReference type="GO" id="GO:0009297">
    <property type="term" value="P:pilus assembly"/>
    <property type="evidence" value="ECO:0007669"/>
    <property type="project" value="InterPro"/>
</dbReference>
<protein>
    <submittedName>
        <fullName evidence="10">Fimbria/pilus outer membrane usher protein</fullName>
    </submittedName>
</protein>
<feature type="non-terminal residue" evidence="10">
    <location>
        <position position="521"/>
    </location>
</feature>
<proteinExistence type="inferred from homology"/>
<dbReference type="Pfam" id="PF00577">
    <property type="entry name" value="Usher"/>
    <property type="match status" value="1"/>
</dbReference>
<dbReference type="EMBL" id="DACSEO010000220">
    <property type="protein sequence ID" value="HAT1685462.1"/>
    <property type="molecule type" value="Genomic_DNA"/>
</dbReference>
<dbReference type="PANTHER" id="PTHR30451">
    <property type="entry name" value="OUTER MEMBRANE USHER PROTEIN"/>
    <property type="match status" value="1"/>
</dbReference>
<feature type="non-terminal residue" evidence="10">
    <location>
        <position position="1"/>
    </location>
</feature>
<evidence type="ECO:0000256" key="9">
    <source>
        <dbReference type="SAM" id="MobiDB-lite"/>
    </source>
</evidence>
<dbReference type="InterPro" id="IPR000015">
    <property type="entry name" value="Fimb_usher"/>
</dbReference>
<dbReference type="Gene3D" id="2.60.40.3110">
    <property type="match status" value="1"/>
</dbReference>
<evidence type="ECO:0000256" key="3">
    <source>
        <dbReference type="ARBA" id="ARBA00022448"/>
    </source>
</evidence>
<evidence type="ECO:0000256" key="7">
    <source>
        <dbReference type="ARBA" id="ARBA00023237"/>
    </source>
</evidence>
<gene>
    <name evidence="10" type="ORF">I8Y21_006332</name>
</gene>
<dbReference type="InterPro" id="IPR042186">
    <property type="entry name" value="FimD_plug_dom"/>
</dbReference>
<evidence type="ECO:0000256" key="2">
    <source>
        <dbReference type="ARBA" id="ARBA00008064"/>
    </source>
</evidence>
<evidence type="ECO:0000256" key="1">
    <source>
        <dbReference type="ARBA" id="ARBA00004571"/>
    </source>
</evidence>
<evidence type="ECO:0000256" key="6">
    <source>
        <dbReference type="ARBA" id="ARBA00023136"/>
    </source>
</evidence>
<accession>A0AAN5LF44</accession>
<evidence type="ECO:0000313" key="10">
    <source>
        <dbReference type="EMBL" id="HAT1685462.1"/>
    </source>
</evidence>
<dbReference type="Proteomes" id="UP000856143">
    <property type="component" value="Unassembled WGS sequence"/>
</dbReference>
<organism evidence="10 11">
    <name type="scientific">Klebsiella oxytoca</name>
    <dbReference type="NCBI Taxonomy" id="571"/>
    <lineage>
        <taxon>Bacteria</taxon>
        <taxon>Pseudomonadati</taxon>
        <taxon>Pseudomonadota</taxon>
        <taxon>Gammaproteobacteria</taxon>
        <taxon>Enterobacterales</taxon>
        <taxon>Enterobacteriaceae</taxon>
        <taxon>Klebsiella/Raoultella group</taxon>
        <taxon>Klebsiella</taxon>
    </lineage>
</organism>
<keyword evidence="8" id="KW-1029">Fimbrium biogenesis</keyword>
<comment type="subcellular location">
    <subcellularLocation>
        <location evidence="1 8">Cell outer membrane</location>
        <topology evidence="1 8">Multi-pass membrane protein</topology>
    </subcellularLocation>
</comment>
<keyword evidence="6 8" id="KW-0472">Membrane</keyword>
<comment type="caution">
    <text evidence="10">The sequence shown here is derived from an EMBL/GenBank/DDBJ whole genome shotgun (WGS) entry which is preliminary data.</text>
</comment>
<evidence type="ECO:0000256" key="5">
    <source>
        <dbReference type="ARBA" id="ARBA00022729"/>
    </source>
</evidence>
<reference evidence="10" key="2">
    <citation type="submission" date="2020-11" db="EMBL/GenBank/DDBJ databases">
        <authorList>
            <consortium name="NCBI Pathogen Detection Project"/>
        </authorList>
    </citation>
    <scope>NUCLEOTIDE SEQUENCE</scope>
    <source>
        <strain evidence="10">R404</strain>
    </source>
</reference>
<evidence type="ECO:0000256" key="8">
    <source>
        <dbReference type="RuleBase" id="RU003884"/>
    </source>
</evidence>
<dbReference type="Gene3D" id="2.60.40.2610">
    <property type="entry name" value="Outer membrane usher protein FimD, plug domain"/>
    <property type="match status" value="1"/>
</dbReference>
<dbReference type="AlphaFoldDB" id="A0AAN5LF44"/>